<evidence type="ECO:0000313" key="1">
    <source>
        <dbReference type="EMBL" id="AXF23437.1"/>
    </source>
</evidence>
<reference evidence="1 2" key="1">
    <citation type="journal article" date="2018" name="ISME J.">
        <title>Involvement of Burkholderiaceae and sulfurous volatiles in disease-suppressive soils.</title>
        <authorList>
            <person name="Carrion V.J."/>
            <person name="Cordovez V."/>
            <person name="Tyc O."/>
            <person name="Etalo D.W."/>
            <person name="de Bruijn I."/>
            <person name="de Jager V.C."/>
            <person name="Medema M.H."/>
            <person name="Eberl L."/>
            <person name="Raaijmakers J.M."/>
        </authorList>
    </citation>
    <scope>NUCLEOTIDE SEQUENCE [LARGE SCALE GENOMIC DNA]</scope>
    <source>
        <strain evidence="2">mHSR5</strain>
    </source>
</reference>
<dbReference type="EMBL" id="CP024903">
    <property type="protein sequence ID" value="AXF23437.1"/>
    <property type="molecule type" value="Genomic_DNA"/>
</dbReference>
<organism evidence="1 2">
    <name type="scientific">Burkholderia pyrrocinia</name>
    <name type="common">Pseudomonas pyrrocinia</name>
    <dbReference type="NCBI Taxonomy" id="60550"/>
    <lineage>
        <taxon>Bacteria</taxon>
        <taxon>Pseudomonadati</taxon>
        <taxon>Pseudomonadota</taxon>
        <taxon>Betaproteobacteria</taxon>
        <taxon>Burkholderiales</taxon>
        <taxon>Burkholderiaceae</taxon>
        <taxon>Burkholderia</taxon>
        <taxon>Burkholderia cepacia complex</taxon>
    </lineage>
</organism>
<sequence>MRSLGNAFRLRSVTKNCLPRRIRIIYIAIHFSAFLACPNRLPRRAASTTHPSQAIKMNRSLDRSAGGIQRTRIAMAEAAS</sequence>
<accession>A0A2Z5N430</accession>
<evidence type="ECO:0000313" key="2">
    <source>
        <dbReference type="Proteomes" id="UP000253104"/>
    </source>
</evidence>
<name>A0A2Z5N430_BURPY</name>
<proteinExistence type="predicted"/>
<dbReference type="Proteomes" id="UP000253104">
    <property type="component" value="Chromosome mHSR5_B"/>
</dbReference>
<dbReference type="AlphaFoldDB" id="A0A2Z5N430"/>
<protein>
    <submittedName>
        <fullName evidence="1">Uncharacterized protein</fullName>
    </submittedName>
</protein>
<gene>
    <name evidence="1" type="ORF">CUJ89_23740</name>
</gene>